<evidence type="ECO:0000313" key="7">
    <source>
        <dbReference type="Proteomes" id="UP001595900"/>
    </source>
</evidence>
<feature type="transmembrane region" description="Helical" evidence="5">
    <location>
        <begin position="138"/>
        <end position="158"/>
    </location>
</feature>
<sequence>MTLTATRPEAGLKRHLSGLNILQIAINSIIGTGWLFSSLNAAASAGPAALIAWFIAAAIMVLIAFNHAELGAMFSVAGGSARFVHYSHGTTAGFGIGWMVWIYGAATVPIEVQGVLSYAEGYLPSWHMFHNDGTLTGFGYFIAAVLLAVFVVVNLFAIRMLGRIHNFITWWKIATIVLVIAAIITVHFDGSNFSSHGFAPYGVKGILAAVAIGGIVFAYTGFEQTVQLGAETSNPGRNIPFALLGSVIICTILYVGLQVAFLGGINPHQLVHGWSGIKFNGDTGPFATLATAVGLSWVAVIIYIDSVVSPGGNGIAYVTSTARVAYGLGRSKYVPALFSYVNARGVPLVGVLLTFVVGLLAMLPFPSWQSLVGFLTSATAVLWAGVPIALGALRKTFPDKRRPFRLRPAGLWAPVCFIFCDLLLFWTGWQTDWKVFVAILLGYALFILNRVFQSPGERPNLNLRSFWWMAVWLVGMAVISYFGTFGEAKHPHGLGYLPFGFWDTAVVAAFSLGVYYLAIATRLPAAQAALYAPDELETGAVDLTEIDAMAARGV</sequence>
<dbReference type="InterPro" id="IPR052962">
    <property type="entry name" value="AA_Transporter_AGT"/>
</dbReference>
<dbReference type="Proteomes" id="UP001595900">
    <property type="component" value="Unassembled WGS sequence"/>
</dbReference>
<name>A0ABV8Q781_9MICO</name>
<dbReference type="InterPro" id="IPR002293">
    <property type="entry name" value="AA/rel_permease1"/>
</dbReference>
<feature type="transmembrane region" description="Helical" evidence="5">
    <location>
        <begin position="21"/>
        <end position="39"/>
    </location>
</feature>
<dbReference type="Pfam" id="PF13520">
    <property type="entry name" value="AA_permease_2"/>
    <property type="match status" value="1"/>
</dbReference>
<feature type="transmembrane region" description="Helical" evidence="5">
    <location>
        <begin position="371"/>
        <end position="390"/>
    </location>
</feature>
<feature type="transmembrane region" description="Helical" evidence="5">
    <location>
        <begin position="170"/>
        <end position="188"/>
    </location>
</feature>
<dbReference type="PANTHER" id="PTHR47547">
    <property type="match status" value="1"/>
</dbReference>
<evidence type="ECO:0000256" key="5">
    <source>
        <dbReference type="SAM" id="Phobius"/>
    </source>
</evidence>
<keyword evidence="4 5" id="KW-0472">Membrane</keyword>
<feature type="transmembrane region" description="Helical" evidence="5">
    <location>
        <begin position="465"/>
        <end position="484"/>
    </location>
</feature>
<feature type="transmembrane region" description="Helical" evidence="5">
    <location>
        <begin position="411"/>
        <end position="429"/>
    </location>
</feature>
<feature type="transmembrane region" description="Helical" evidence="5">
    <location>
        <begin position="200"/>
        <end position="220"/>
    </location>
</feature>
<evidence type="ECO:0000256" key="3">
    <source>
        <dbReference type="ARBA" id="ARBA00022989"/>
    </source>
</evidence>
<dbReference type="Gene3D" id="1.20.1740.10">
    <property type="entry name" value="Amino acid/polyamine transporter I"/>
    <property type="match status" value="1"/>
</dbReference>
<organism evidence="6 7">
    <name type="scientific">Gryllotalpicola reticulitermitis</name>
    <dbReference type="NCBI Taxonomy" id="1184153"/>
    <lineage>
        <taxon>Bacteria</taxon>
        <taxon>Bacillati</taxon>
        <taxon>Actinomycetota</taxon>
        <taxon>Actinomycetes</taxon>
        <taxon>Micrococcales</taxon>
        <taxon>Microbacteriaceae</taxon>
        <taxon>Gryllotalpicola</taxon>
    </lineage>
</organism>
<comment type="caution">
    <text evidence="6">The sequence shown here is derived from an EMBL/GenBank/DDBJ whole genome shotgun (WGS) entry which is preliminary data.</text>
</comment>
<feature type="transmembrane region" description="Helical" evidence="5">
    <location>
        <begin position="496"/>
        <end position="518"/>
    </location>
</feature>
<feature type="transmembrane region" description="Helical" evidence="5">
    <location>
        <begin position="86"/>
        <end position="106"/>
    </location>
</feature>
<evidence type="ECO:0000313" key="6">
    <source>
        <dbReference type="EMBL" id="MFC4244201.1"/>
    </source>
</evidence>
<keyword evidence="7" id="KW-1185">Reference proteome</keyword>
<reference evidence="7" key="1">
    <citation type="journal article" date="2019" name="Int. J. Syst. Evol. Microbiol.">
        <title>The Global Catalogue of Microorganisms (GCM) 10K type strain sequencing project: providing services to taxonomists for standard genome sequencing and annotation.</title>
        <authorList>
            <consortium name="The Broad Institute Genomics Platform"/>
            <consortium name="The Broad Institute Genome Sequencing Center for Infectious Disease"/>
            <person name="Wu L."/>
            <person name="Ma J."/>
        </authorList>
    </citation>
    <scope>NUCLEOTIDE SEQUENCE [LARGE SCALE GENOMIC DNA]</scope>
    <source>
        <strain evidence="7">CGMCC 1.10363</strain>
    </source>
</reference>
<evidence type="ECO:0000256" key="2">
    <source>
        <dbReference type="ARBA" id="ARBA00022692"/>
    </source>
</evidence>
<dbReference type="PANTHER" id="PTHR47547:SF1">
    <property type="entry name" value="ASPARTATE-PROTON SYMPORTER"/>
    <property type="match status" value="1"/>
</dbReference>
<comment type="subcellular location">
    <subcellularLocation>
        <location evidence="1">Membrane</location>
        <topology evidence="1">Multi-pass membrane protein</topology>
    </subcellularLocation>
</comment>
<proteinExistence type="predicted"/>
<dbReference type="EMBL" id="JBHSCN010000005">
    <property type="protein sequence ID" value="MFC4244201.1"/>
    <property type="molecule type" value="Genomic_DNA"/>
</dbReference>
<feature type="transmembrane region" description="Helical" evidence="5">
    <location>
        <begin position="285"/>
        <end position="304"/>
    </location>
</feature>
<dbReference type="RefSeq" id="WP_390229324.1">
    <property type="nucleotide sequence ID" value="NZ_JBHSCN010000005.1"/>
</dbReference>
<feature type="transmembrane region" description="Helical" evidence="5">
    <location>
        <begin position="435"/>
        <end position="453"/>
    </location>
</feature>
<feature type="transmembrane region" description="Helical" evidence="5">
    <location>
        <begin position="346"/>
        <end position="365"/>
    </location>
</feature>
<feature type="transmembrane region" description="Helical" evidence="5">
    <location>
        <begin position="241"/>
        <end position="265"/>
    </location>
</feature>
<keyword evidence="2 5" id="KW-0812">Transmembrane</keyword>
<evidence type="ECO:0000256" key="4">
    <source>
        <dbReference type="ARBA" id="ARBA00023136"/>
    </source>
</evidence>
<protein>
    <submittedName>
        <fullName evidence="6">APC family permease</fullName>
    </submittedName>
</protein>
<gene>
    <name evidence="6" type="ORF">ACFOYW_12530</name>
</gene>
<feature type="transmembrane region" description="Helical" evidence="5">
    <location>
        <begin position="45"/>
        <end position="65"/>
    </location>
</feature>
<accession>A0ABV8Q781</accession>
<keyword evidence="3 5" id="KW-1133">Transmembrane helix</keyword>
<evidence type="ECO:0000256" key="1">
    <source>
        <dbReference type="ARBA" id="ARBA00004141"/>
    </source>
</evidence>